<protein>
    <submittedName>
        <fullName evidence="2">Uncharacterized protein</fullName>
    </submittedName>
</protein>
<sequence length="109" mass="12128">MFTSWREEDEAHRAKPYLTERSWLVITLTLAFLLSALLLFHLVKGCGNSAAAHFPQTRDYSYVPLTYINGAASQPGADVGKCSVRNLGLDDLDSDHEVWSQSRSGRSVL</sequence>
<accession>A0A6G1PRA5</accession>
<evidence type="ECO:0000313" key="2">
    <source>
        <dbReference type="EMBL" id="KAF3692508.1"/>
    </source>
</evidence>
<evidence type="ECO:0000256" key="1">
    <source>
        <dbReference type="SAM" id="Phobius"/>
    </source>
</evidence>
<reference evidence="2 3" key="1">
    <citation type="submission" date="2019-02" db="EMBL/GenBank/DDBJ databases">
        <title>Opniocepnalus argus genome.</title>
        <authorList>
            <person name="Zhou C."/>
            <person name="Xiao S."/>
        </authorList>
    </citation>
    <scope>NUCLEOTIDE SEQUENCE [LARGE SCALE GENOMIC DNA]</scope>
    <source>
        <strain evidence="2">OARG1902GOOAL</strain>
        <tissue evidence="2">Muscle</tissue>
    </source>
</reference>
<keyword evidence="1" id="KW-1133">Transmembrane helix</keyword>
<feature type="transmembrane region" description="Helical" evidence="1">
    <location>
        <begin position="23"/>
        <end position="43"/>
    </location>
</feature>
<keyword evidence="1" id="KW-0472">Membrane</keyword>
<keyword evidence="3" id="KW-1185">Reference proteome</keyword>
<evidence type="ECO:0000313" key="3">
    <source>
        <dbReference type="Proteomes" id="UP000503349"/>
    </source>
</evidence>
<keyword evidence="1" id="KW-0812">Transmembrane</keyword>
<dbReference type="Proteomes" id="UP000503349">
    <property type="component" value="Chromosome 7"/>
</dbReference>
<reference evidence="3" key="2">
    <citation type="submission" date="2019-02" db="EMBL/GenBank/DDBJ databases">
        <title>Opniocepnalus argus Var Kimnra genome.</title>
        <authorList>
            <person name="Zhou C."/>
            <person name="Xiao S."/>
        </authorList>
    </citation>
    <scope>NUCLEOTIDE SEQUENCE [LARGE SCALE GENOMIC DNA]</scope>
</reference>
<dbReference type="AlphaFoldDB" id="A0A6G1PRA5"/>
<organism evidence="2 3">
    <name type="scientific">Channa argus</name>
    <name type="common">Northern snakehead</name>
    <name type="synonym">Ophicephalus argus</name>
    <dbReference type="NCBI Taxonomy" id="215402"/>
    <lineage>
        <taxon>Eukaryota</taxon>
        <taxon>Metazoa</taxon>
        <taxon>Chordata</taxon>
        <taxon>Craniata</taxon>
        <taxon>Vertebrata</taxon>
        <taxon>Euteleostomi</taxon>
        <taxon>Actinopterygii</taxon>
        <taxon>Neopterygii</taxon>
        <taxon>Teleostei</taxon>
        <taxon>Neoteleostei</taxon>
        <taxon>Acanthomorphata</taxon>
        <taxon>Anabantaria</taxon>
        <taxon>Anabantiformes</taxon>
        <taxon>Channoidei</taxon>
        <taxon>Channidae</taxon>
        <taxon>Channa</taxon>
    </lineage>
</organism>
<dbReference type="EMBL" id="CM015718">
    <property type="protein sequence ID" value="KAF3692508.1"/>
    <property type="molecule type" value="Genomic_DNA"/>
</dbReference>
<gene>
    <name evidence="2" type="ORF">EXN66_Car008184</name>
</gene>
<proteinExistence type="predicted"/>
<name>A0A6G1PRA5_CHAAH</name>